<dbReference type="HOGENOM" id="CLU_1612945_0_0_1"/>
<dbReference type="EnsemblMetazoa" id="tetur21g03329.1">
    <property type="protein sequence ID" value="tetur21g03329.1"/>
    <property type="gene ID" value="tetur21g03329"/>
</dbReference>
<sequence>MKLVWKRIQILFFNFYCITAHVSPPKVRYPIKPIDSGTNVNQAQFNDVQNVKSDWIKVVEANKGNRFGSNYYPSQLPPFPPLPPPLPLPASSSRLLSSASSHQSLPIYSTSDNQNNLDPSGLKLHPQVSSSSLSSSTWSKVYPSGQSGSVIWPNQVNGQHYARKL</sequence>
<evidence type="ECO:0000313" key="3">
    <source>
        <dbReference type="EnsemblMetazoa" id="tetur21g03329.1"/>
    </source>
</evidence>
<protein>
    <submittedName>
        <fullName evidence="3">Uncharacterized protein</fullName>
    </submittedName>
</protein>
<keyword evidence="4" id="KW-1185">Reference proteome</keyword>
<evidence type="ECO:0000256" key="2">
    <source>
        <dbReference type="SAM" id="SignalP"/>
    </source>
</evidence>
<reference evidence="3" key="2">
    <citation type="submission" date="2015-06" db="UniProtKB">
        <authorList>
            <consortium name="EnsemblMetazoa"/>
        </authorList>
    </citation>
    <scope>IDENTIFICATION</scope>
</reference>
<evidence type="ECO:0000313" key="4">
    <source>
        <dbReference type="Proteomes" id="UP000015104"/>
    </source>
</evidence>
<dbReference type="AlphaFoldDB" id="T1KUG6"/>
<proteinExistence type="predicted"/>
<feature type="compositionally biased region" description="Polar residues" evidence="1">
    <location>
        <begin position="107"/>
        <end position="118"/>
    </location>
</feature>
<feature type="signal peptide" evidence="2">
    <location>
        <begin position="1"/>
        <end position="20"/>
    </location>
</feature>
<reference evidence="4" key="1">
    <citation type="submission" date="2011-08" db="EMBL/GenBank/DDBJ databases">
        <authorList>
            <person name="Rombauts S."/>
        </authorList>
    </citation>
    <scope>NUCLEOTIDE SEQUENCE</scope>
    <source>
        <strain evidence="4">London</strain>
    </source>
</reference>
<feature type="chain" id="PRO_5004591940" evidence="2">
    <location>
        <begin position="21"/>
        <end position="165"/>
    </location>
</feature>
<dbReference type="Proteomes" id="UP000015104">
    <property type="component" value="Unassembled WGS sequence"/>
</dbReference>
<organism evidence="3 4">
    <name type="scientific">Tetranychus urticae</name>
    <name type="common">Two-spotted spider mite</name>
    <dbReference type="NCBI Taxonomy" id="32264"/>
    <lineage>
        <taxon>Eukaryota</taxon>
        <taxon>Metazoa</taxon>
        <taxon>Ecdysozoa</taxon>
        <taxon>Arthropoda</taxon>
        <taxon>Chelicerata</taxon>
        <taxon>Arachnida</taxon>
        <taxon>Acari</taxon>
        <taxon>Acariformes</taxon>
        <taxon>Trombidiformes</taxon>
        <taxon>Prostigmata</taxon>
        <taxon>Eleutherengona</taxon>
        <taxon>Raphignathae</taxon>
        <taxon>Tetranychoidea</taxon>
        <taxon>Tetranychidae</taxon>
        <taxon>Tetranychus</taxon>
    </lineage>
</organism>
<feature type="region of interest" description="Disordered" evidence="1">
    <location>
        <begin position="107"/>
        <end position="137"/>
    </location>
</feature>
<name>T1KUG6_TETUR</name>
<evidence type="ECO:0000256" key="1">
    <source>
        <dbReference type="SAM" id="MobiDB-lite"/>
    </source>
</evidence>
<dbReference type="EMBL" id="CAEY01000548">
    <property type="status" value="NOT_ANNOTATED_CDS"/>
    <property type="molecule type" value="Genomic_DNA"/>
</dbReference>
<accession>T1KUG6</accession>
<keyword evidence="2" id="KW-0732">Signal</keyword>